<comment type="caution">
    <text evidence="1">The sequence shown here is derived from an EMBL/GenBank/DDBJ whole genome shotgun (WGS) entry which is preliminary data.</text>
</comment>
<evidence type="ECO:0000313" key="2">
    <source>
        <dbReference type="Proteomes" id="UP000828251"/>
    </source>
</evidence>
<name>A0A9D3UG54_9ROSI</name>
<keyword evidence="2" id="KW-1185">Reference proteome</keyword>
<evidence type="ECO:0000313" key="1">
    <source>
        <dbReference type="EMBL" id="KAH1039975.1"/>
    </source>
</evidence>
<dbReference type="Proteomes" id="UP000828251">
    <property type="component" value="Unassembled WGS sequence"/>
</dbReference>
<protein>
    <submittedName>
        <fullName evidence="1">Uncharacterized protein</fullName>
    </submittedName>
</protein>
<accession>A0A9D3UG54</accession>
<dbReference type="AlphaFoldDB" id="A0A9D3UG54"/>
<dbReference type="EMBL" id="JAIQCV010000012">
    <property type="protein sequence ID" value="KAH1039975.1"/>
    <property type="molecule type" value="Genomic_DNA"/>
</dbReference>
<gene>
    <name evidence="1" type="ORF">J1N35_041718</name>
</gene>
<dbReference type="OrthoDB" id="1751334at2759"/>
<reference evidence="1 2" key="1">
    <citation type="journal article" date="2021" name="Plant Biotechnol. J.">
        <title>Multi-omics assisted identification of the key and species-specific regulatory components of drought-tolerant mechanisms in Gossypium stocksii.</title>
        <authorList>
            <person name="Yu D."/>
            <person name="Ke L."/>
            <person name="Zhang D."/>
            <person name="Wu Y."/>
            <person name="Sun Y."/>
            <person name="Mei J."/>
            <person name="Sun J."/>
            <person name="Sun Y."/>
        </authorList>
    </citation>
    <scope>NUCLEOTIDE SEQUENCE [LARGE SCALE GENOMIC DNA]</scope>
    <source>
        <strain evidence="2">cv. E1</strain>
        <tissue evidence="1">Leaf</tissue>
    </source>
</reference>
<organism evidence="1 2">
    <name type="scientific">Gossypium stocksii</name>
    <dbReference type="NCBI Taxonomy" id="47602"/>
    <lineage>
        <taxon>Eukaryota</taxon>
        <taxon>Viridiplantae</taxon>
        <taxon>Streptophyta</taxon>
        <taxon>Embryophyta</taxon>
        <taxon>Tracheophyta</taxon>
        <taxon>Spermatophyta</taxon>
        <taxon>Magnoliopsida</taxon>
        <taxon>eudicotyledons</taxon>
        <taxon>Gunneridae</taxon>
        <taxon>Pentapetalae</taxon>
        <taxon>rosids</taxon>
        <taxon>malvids</taxon>
        <taxon>Malvales</taxon>
        <taxon>Malvaceae</taxon>
        <taxon>Malvoideae</taxon>
        <taxon>Gossypium</taxon>
    </lineage>
</organism>
<proteinExistence type="predicted"/>
<sequence length="113" mass="13348">MVKWHAVDWVLRQLSYMKPIPDPPRILGEIHGIDKKGKDHINWANQYASYSFLWNARHERNMNSVSNTDLEPKYEASEKTSHTPIRILLCSRRYLVKTLSLNIRHTPDRLHTT</sequence>